<proteinExistence type="predicted"/>
<keyword evidence="1" id="KW-1133">Transmembrane helix</keyword>
<evidence type="ECO:0000256" key="1">
    <source>
        <dbReference type="SAM" id="Phobius"/>
    </source>
</evidence>
<keyword evidence="1" id="KW-0812">Transmembrane</keyword>
<evidence type="ECO:0000313" key="2">
    <source>
        <dbReference type="EMBL" id="KAA0195792.1"/>
    </source>
</evidence>
<sequence length="75" mass="8073">MLEVRHKRSDDVAISATDSFMTFIYILAGLLLSSIYPGVPAPRLGLALSGLHAFTDIFPSPDAMTENSGEFSLLS</sequence>
<name>A0A8E0RZZ0_9TREM</name>
<gene>
    <name evidence="2" type="ORF">FBUS_05509</name>
</gene>
<keyword evidence="3" id="KW-1185">Reference proteome</keyword>
<keyword evidence="1" id="KW-0472">Membrane</keyword>
<feature type="transmembrane region" description="Helical" evidence="1">
    <location>
        <begin position="12"/>
        <end position="36"/>
    </location>
</feature>
<dbReference type="AlphaFoldDB" id="A0A8E0RZZ0"/>
<accession>A0A8E0RZZ0</accession>
<comment type="caution">
    <text evidence="2">The sequence shown here is derived from an EMBL/GenBank/DDBJ whole genome shotgun (WGS) entry which is preliminary data.</text>
</comment>
<protein>
    <submittedName>
        <fullName evidence="2">Uncharacterized protein</fullName>
    </submittedName>
</protein>
<reference evidence="2" key="1">
    <citation type="submission" date="2019-05" db="EMBL/GenBank/DDBJ databases">
        <title>Annotation for the trematode Fasciolopsis buski.</title>
        <authorList>
            <person name="Choi Y.-J."/>
        </authorList>
    </citation>
    <scope>NUCLEOTIDE SEQUENCE</scope>
    <source>
        <strain evidence="2">HT</strain>
        <tissue evidence="2">Whole worm</tissue>
    </source>
</reference>
<organism evidence="2 3">
    <name type="scientific">Fasciolopsis buskii</name>
    <dbReference type="NCBI Taxonomy" id="27845"/>
    <lineage>
        <taxon>Eukaryota</taxon>
        <taxon>Metazoa</taxon>
        <taxon>Spiralia</taxon>
        <taxon>Lophotrochozoa</taxon>
        <taxon>Platyhelminthes</taxon>
        <taxon>Trematoda</taxon>
        <taxon>Digenea</taxon>
        <taxon>Plagiorchiida</taxon>
        <taxon>Echinostomata</taxon>
        <taxon>Echinostomatoidea</taxon>
        <taxon>Fasciolidae</taxon>
        <taxon>Fasciolopsis</taxon>
    </lineage>
</organism>
<dbReference type="Proteomes" id="UP000728185">
    <property type="component" value="Unassembled WGS sequence"/>
</dbReference>
<dbReference type="EMBL" id="LUCM01003444">
    <property type="protein sequence ID" value="KAA0195792.1"/>
    <property type="molecule type" value="Genomic_DNA"/>
</dbReference>
<evidence type="ECO:0000313" key="3">
    <source>
        <dbReference type="Proteomes" id="UP000728185"/>
    </source>
</evidence>